<dbReference type="Proteomes" id="UP000076580">
    <property type="component" value="Chromosome 01"/>
</dbReference>
<dbReference type="RefSeq" id="XP_040661311.1">
    <property type="nucleotide sequence ID" value="XM_040800428.1"/>
</dbReference>
<dbReference type="InterPro" id="IPR043472">
    <property type="entry name" value="Macro_dom-like"/>
</dbReference>
<dbReference type="SUPFAM" id="SSF52949">
    <property type="entry name" value="Macro domain-like"/>
    <property type="match status" value="1"/>
</dbReference>
<evidence type="ECO:0000259" key="1">
    <source>
        <dbReference type="PROSITE" id="PS51154"/>
    </source>
</evidence>
<dbReference type="CDD" id="cd02908">
    <property type="entry name" value="Macro_OAADPr_deacetylase"/>
    <property type="match status" value="1"/>
</dbReference>
<protein>
    <submittedName>
        <fullName evidence="2">Macro domain-containing protein</fullName>
    </submittedName>
</protein>
<sequence>MASSVAVKSLADIPNLVELYSSLKLRPSPTEGDLVVAPSSAVNARVSLFCGDITKLRLDAIVNAANKTLMGGGGVDHVIHRAAGHALVDECRGLGGCPVGLAKITRGYDLPAANVIHTVGPVYDPTNPWKSEGSLRSCYKESLSLATKNELKTIAFPAISTGAYRFPSKDAARVACETVRRYLDNDYGLSRVVFVTYERKEVEAYNEMIPYFPSTLLRATGRCLASSADHDRE</sequence>
<accession>A0A151GXX0</accession>
<evidence type="ECO:0000313" key="3">
    <source>
        <dbReference type="Proteomes" id="UP000076580"/>
    </source>
</evidence>
<dbReference type="PANTHER" id="PTHR11106">
    <property type="entry name" value="GANGLIOSIDE INDUCED DIFFERENTIATION ASSOCIATED PROTEIN 2-RELATED"/>
    <property type="match status" value="1"/>
</dbReference>
<evidence type="ECO:0000313" key="2">
    <source>
        <dbReference type="EMBL" id="KYK61959.1"/>
    </source>
</evidence>
<dbReference type="Gene3D" id="3.40.220.10">
    <property type="entry name" value="Leucine Aminopeptidase, subunit E, domain 1"/>
    <property type="match status" value="1"/>
</dbReference>
<dbReference type="AlphaFoldDB" id="A0A151GXX0"/>
<dbReference type="InterPro" id="IPR002589">
    <property type="entry name" value="Macro_dom"/>
</dbReference>
<comment type="caution">
    <text evidence="2">The sequence shown here is derived from an EMBL/GenBank/DDBJ whole genome shotgun (WGS) entry which is preliminary data.</text>
</comment>
<dbReference type="PANTHER" id="PTHR11106:SF27">
    <property type="entry name" value="MACRO DOMAIN-CONTAINING PROTEIN"/>
    <property type="match status" value="1"/>
</dbReference>
<organism evidence="2 3">
    <name type="scientific">Drechmeria coniospora</name>
    <name type="common">Nematophagous fungus</name>
    <name type="synonym">Meria coniospora</name>
    <dbReference type="NCBI Taxonomy" id="98403"/>
    <lineage>
        <taxon>Eukaryota</taxon>
        <taxon>Fungi</taxon>
        <taxon>Dikarya</taxon>
        <taxon>Ascomycota</taxon>
        <taxon>Pezizomycotina</taxon>
        <taxon>Sordariomycetes</taxon>
        <taxon>Hypocreomycetidae</taxon>
        <taxon>Hypocreales</taxon>
        <taxon>Ophiocordycipitaceae</taxon>
        <taxon>Drechmeria</taxon>
    </lineage>
</organism>
<dbReference type="SMART" id="SM00506">
    <property type="entry name" value="A1pp"/>
    <property type="match status" value="1"/>
</dbReference>
<dbReference type="EMBL" id="LAYC01000001">
    <property type="protein sequence ID" value="KYK61959.1"/>
    <property type="molecule type" value="Genomic_DNA"/>
</dbReference>
<dbReference type="STRING" id="98403.A0A151GXX0"/>
<feature type="domain" description="Macro" evidence="1">
    <location>
        <begin position="33"/>
        <end position="213"/>
    </location>
</feature>
<dbReference type="PROSITE" id="PS51154">
    <property type="entry name" value="MACRO"/>
    <property type="match status" value="1"/>
</dbReference>
<name>A0A151GXX0_DRECN</name>
<gene>
    <name evidence="2" type="ORF">DCS_03104</name>
</gene>
<dbReference type="GeneID" id="63715747"/>
<keyword evidence="3" id="KW-1185">Reference proteome</keyword>
<dbReference type="InParanoid" id="A0A151GXX0"/>
<dbReference type="Pfam" id="PF01661">
    <property type="entry name" value="Macro"/>
    <property type="match status" value="1"/>
</dbReference>
<reference evidence="2 3" key="1">
    <citation type="journal article" date="2016" name="Sci. Rep.">
        <title>Insights into Adaptations to a Near-Obligate Nematode Endoparasitic Lifestyle from the Finished Genome of Drechmeria coniospora.</title>
        <authorList>
            <person name="Zhang L."/>
            <person name="Zhou Z."/>
            <person name="Guo Q."/>
            <person name="Fokkens L."/>
            <person name="Miskei M."/>
            <person name="Pocsi I."/>
            <person name="Zhang W."/>
            <person name="Chen M."/>
            <person name="Wang L."/>
            <person name="Sun Y."/>
            <person name="Donzelli B.G."/>
            <person name="Gibson D.M."/>
            <person name="Nelson D.R."/>
            <person name="Luo J.G."/>
            <person name="Rep M."/>
            <person name="Liu H."/>
            <person name="Yang S."/>
            <person name="Wang J."/>
            <person name="Krasnoff S.B."/>
            <person name="Xu Y."/>
            <person name="Molnar I."/>
            <person name="Lin M."/>
        </authorList>
    </citation>
    <scope>NUCLEOTIDE SEQUENCE [LARGE SCALE GENOMIC DNA]</scope>
    <source>
        <strain evidence="2 3">ARSEF 6962</strain>
    </source>
</reference>
<proteinExistence type="predicted"/>